<proteinExistence type="predicted"/>
<gene>
    <name evidence="1" type="ORF">NCTC10132_00801</name>
</gene>
<accession>A0A3B0Q3T1</accession>
<name>A0A3B0Q3T1_9BACT</name>
<sequence>MEDNSYKIIVDEPEVQSFSEGQTFDKNRAFVILPAAVKATIRYTNDEEQENYNIDQNRFDYEKVYYNESNQPIMFYSDLDFQKDRSVYYPNQNVPYKLHEGYKLNVDYLRIKDYRGW</sequence>
<dbReference type="EMBL" id="LS991951">
    <property type="protein sequence ID" value="SYV97436.1"/>
    <property type="molecule type" value="Genomic_DNA"/>
</dbReference>
<dbReference type="AlphaFoldDB" id="A0A3B0Q3T1"/>
<reference evidence="2" key="1">
    <citation type="submission" date="2018-06" db="EMBL/GenBank/DDBJ databases">
        <authorList>
            <consortium name="Pathogen Informatics"/>
        </authorList>
    </citation>
    <scope>NUCLEOTIDE SEQUENCE [LARGE SCALE GENOMIC DNA]</scope>
    <source>
        <strain evidence="2">NCTC10132</strain>
    </source>
</reference>
<evidence type="ECO:0000313" key="1">
    <source>
        <dbReference type="EMBL" id="SYV97436.1"/>
    </source>
</evidence>
<organism evidence="1 2">
    <name type="scientific">Mycoplasmopsis edwardii</name>
    <dbReference type="NCBI Taxonomy" id="53558"/>
    <lineage>
        <taxon>Bacteria</taxon>
        <taxon>Bacillati</taxon>
        <taxon>Mycoplasmatota</taxon>
        <taxon>Mycoplasmoidales</taxon>
        <taxon>Metamycoplasmataceae</taxon>
        <taxon>Mycoplasmopsis</taxon>
    </lineage>
</organism>
<keyword evidence="2" id="KW-1185">Reference proteome</keyword>
<dbReference type="Proteomes" id="UP000257559">
    <property type="component" value="Chromosome"/>
</dbReference>
<dbReference type="KEGG" id="medw:NCTC10132_00801"/>
<evidence type="ECO:0000313" key="2">
    <source>
        <dbReference type="Proteomes" id="UP000257559"/>
    </source>
</evidence>
<protein>
    <submittedName>
        <fullName evidence="1">Uncharacterized protein</fullName>
    </submittedName>
</protein>
<feature type="non-terminal residue" evidence="1">
    <location>
        <position position="117"/>
    </location>
</feature>